<dbReference type="AlphaFoldDB" id="A0A5N5NLZ5"/>
<dbReference type="PANTHER" id="PTHR23070">
    <property type="entry name" value="BCS1 AAA-TYPE ATPASE"/>
    <property type="match status" value="1"/>
</dbReference>
<dbReference type="InterPro" id="IPR050747">
    <property type="entry name" value="Mitochondrial_chaperone_BCS1"/>
</dbReference>
<dbReference type="SUPFAM" id="SSF52540">
    <property type="entry name" value="P-loop containing nucleoside triphosphate hydrolases"/>
    <property type="match status" value="1"/>
</dbReference>
<dbReference type="InterPro" id="IPR025753">
    <property type="entry name" value="AAA_N_dom"/>
</dbReference>
<evidence type="ECO:0000259" key="4">
    <source>
        <dbReference type="Pfam" id="PF00004"/>
    </source>
</evidence>
<protein>
    <recommendedName>
        <fullName evidence="8">ATPase AAA-type core domain-containing protein</fullName>
    </recommendedName>
</protein>
<organism evidence="6 7">
    <name type="scientific">Salix brachista</name>
    <dbReference type="NCBI Taxonomy" id="2182728"/>
    <lineage>
        <taxon>Eukaryota</taxon>
        <taxon>Viridiplantae</taxon>
        <taxon>Streptophyta</taxon>
        <taxon>Embryophyta</taxon>
        <taxon>Tracheophyta</taxon>
        <taxon>Spermatophyta</taxon>
        <taxon>Magnoliopsida</taxon>
        <taxon>eudicotyledons</taxon>
        <taxon>Gunneridae</taxon>
        <taxon>Pentapetalae</taxon>
        <taxon>rosids</taxon>
        <taxon>fabids</taxon>
        <taxon>Malpighiales</taxon>
        <taxon>Salicaceae</taxon>
        <taxon>Saliceae</taxon>
        <taxon>Salix</taxon>
    </lineage>
</organism>
<evidence type="ECO:0000256" key="1">
    <source>
        <dbReference type="ARBA" id="ARBA00001946"/>
    </source>
</evidence>
<dbReference type="InterPro" id="IPR003959">
    <property type="entry name" value="ATPase_AAA_core"/>
</dbReference>
<dbReference type="Proteomes" id="UP000326939">
    <property type="component" value="Chromosome 2"/>
</dbReference>
<evidence type="ECO:0008006" key="8">
    <source>
        <dbReference type="Google" id="ProtNLM"/>
    </source>
</evidence>
<evidence type="ECO:0000313" key="7">
    <source>
        <dbReference type="Proteomes" id="UP000326939"/>
    </source>
</evidence>
<dbReference type="Pfam" id="PF14363">
    <property type="entry name" value="AAA_assoc"/>
    <property type="match status" value="1"/>
</dbReference>
<proteinExistence type="predicted"/>
<keyword evidence="2" id="KW-0378">Hydrolase</keyword>
<keyword evidence="7" id="KW-1185">Reference proteome</keyword>
<dbReference type="EMBL" id="VDCV01000002">
    <property type="protein sequence ID" value="KAB5568219.1"/>
    <property type="molecule type" value="Genomic_DNA"/>
</dbReference>
<keyword evidence="3" id="KW-0460">Magnesium</keyword>
<comment type="caution">
    <text evidence="6">The sequence shown here is derived from an EMBL/GenBank/DDBJ whole genome shotgun (WGS) entry which is preliminary data.</text>
</comment>
<dbReference type="GO" id="GO:0005524">
    <property type="term" value="F:ATP binding"/>
    <property type="evidence" value="ECO:0007669"/>
    <property type="project" value="InterPro"/>
</dbReference>
<dbReference type="Gene3D" id="3.40.50.300">
    <property type="entry name" value="P-loop containing nucleotide triphosphate hydrolases"/>
    <property type="match status" value="1"/>
</dbReference>
<dbReference type="Pfam" id="PF00004">
    <property type="entry name" value="AAA"/>
    <property type="match status" value="1"/>
</dbReference>
<evidence type="ECO:0000313" key="6">
    <source>
        <dbReference type="EMBL" id="KAB5568219.1"/>
    </source>
</evidence>
<evidence type="ECO:0000259" key="5">
    <source>
        <dbReference type="Pfam" id="PF14363"/>
    </source>
</evidence>
<feature type="domain" description="ATPase AAA-type core" evidence="4">
    <location>
        <begin position="122"/>
        <end position="155"/>
    </location>
</feature>
<feature type="domain" description="AAA-type ATPase N-terminal" evidence="5">
    <location>
        <begin position="1"/>
        <end position="54"/>
    </location>
</feature>
<reference evidence="7" key="1">
    <citation type="journal article" date="2019" name="Gigascience">
        <title>De novo genome assembly of the endangered Acer yangbiense, a plant species with extremely small populations endemic to Yunnan Province, China.</title>
        <authorList>
            <person name="Yang J."/>
            <person name="Wariss H.M."/>
            <person name="Tao L."/>
            <person name="Zhang R."/>
            <person name="Yun Q."/>
            <person name="Hollingsworth P."/>
            <person name="Dao Z."/>
            <person name="Luo G."/>
            <person name="Guo H."/>
            <person name="Ma Y."/>
            <person name="Sun W."/>
        </authorList>
    </citation>
    <scope>NUCLEOTIDE SEQUENCE [LARGE SCALE GENOMIC DNA]</scope>
    <source>
        <strain evidence="7">cv. br00</strain>
    </source>
</reference>
<sequence length="157" mass="18184">MFKASNVYSGAKLLPWTRKIKVHQQEKEDELEVSVDKNPELFDLFKGVKFKWVSASSVDGLVSSIKKHQYSAFSRSEFDHPATFDTIAMDPEMKRELIEDLDRFVEKREFYRRVGKAWKRGYLFCGPPGTGKSSLATAMANYLKFEVYDLDLKEVQI</sequence>
<accession>A0A5N5NLZ5</accession>
<comment type="cofactor">
    <cofactor evidence="1">
        <name>Mg(2+)</name>
        <dbReference type="ChEBI" id="CHEBI:18420"/>
    </cofactor>
</comment>
<name>A0A5N5NLZ5_9ROSI</name>
<evidence type="ECO:0000256" key="2">
    <source>
        <dbReference type="ARBA" id="ARBA00022801"/>
    </source>
</evidence>
<evidence type="ECO:0000256" key="3">
    <source>
        <dbReference type="ARBA" id="ARBA00022842"/>
    </source>
</evidence>
<dbReference type="InterPro" id="IPR027417">
    <property type="entry name" value="P-loop_NTPase"/>
</dbReference>
<gene>
    <name evidence="6" type="ORF">DKX38_002012</name>
</gene>
<dbReference type="GO" id="GO:0016887">
    <property type="term" value="F:ATP hydrolysis activity"/>
    <property type="evidence" value="ECO:0007669"/>
    <property type="project" value="InterPro"/>
</dbReference>